<evidence type="ECO:0000256" key="3">
    <source>
        <dbReference type="ARBA" id="ARBA00022737"/>
    </source>
</evidence>
<keyword evidence="4 5" id="KW-0175">Coiled coil</keyword>
<dbReference type="Pfam" id="PF17902">
    <property type="entry name" value="SH3_10"/>
    <property type="match status" value="1"/>
</dbReference>
<reference evidence="9" key="2">
    <citation type="submission" date="2025-09" db="UniProtKB">
        <authorList>
            <consortium name="Ensembl"/>
        </authorList>
    </citation>
    <scope>IDENTIFICATION</scope>
</reference>
<dbReference type="CDD" id="cd00176">
    <property type="entry name" value="SPEC"/>
    <property type="match status" value="1"/>
</dbReference>
<comment type="similarity">
    <text evidence="1">Belongs to the plakin or cytolinker family.</text>
</comment>
<dbReference type="GO" id="GO:0045104">
    <property type="term" value="P:intermediate filament cytoskeleton organization"/>
    <property type="evidence" value="ECO:0007669"/>
    <property type="project" value="InterPro"/>
</dbReference>
<evidence type="ECO:0000313" key="9">
    <source>
        <dbReference type="Ensembl" id="ENSABRP00000003303.1"/>
    </source>
</evidence>
<dbReference type="SMART" id="SM00150">
    <property type="entry name" value="SPEC"/>
    <property type="match status" value="3"/>
</dbReference>
<dbReference type="GO" id="GO:0005737">
    <property type="term" value="C:cytoplasm"/>
    <property type="evidence" value="ECO:0007669"/>
    <property type="project" value="TreeGrafter"/>
</dbReference>
<dbReference type="GeneTree" id="ENSGT00940000153578"/>
<proteinExistence type="inferred from homology"/>
<reference evidence="9" key="1">
    <citation type="submission" date="2025-08" db="UniProtKB">
        <authorList>
            <consortium name="Ensembl"/>
        </authorList>
    </citation>
    <scope>IDENTIFICATION</scope>
</reference>
<dbReference type="InterPro" id="IPR043197">
    <property type="entry name" value="Plakin"/>
</dbReference>
<dbReference type="Ensembl" id="ENSABRT00000004789.1">
    <property type="protein sequence ID" value="ENSABRP00000003303.1"/>
    <property type="gene ID" value="ENSABRG00000002540.1"/>
</dbReference>
<dbReference type="FunFam" id="2.30.30.40:FF:000088">
    <property type="entry name" value="Periplakin"/>
    <property type="match status" value="1"/>
</dbReference>
<dbReference type="GO" id="GO:0005198">
    <property type="term" value="F:structural molecule activity"/>
    <property type="evidence" value="ECO:0007669"/>
    <property type="project" value="TreeGrafter"/>
</dbReference>
<dbReference type="FunFam" id="1.20.58.60:FF:000030">
    <property type="entry name" value="Short stop, isoform K"/>
    <property type="match status" value="1"/>
</dbReference>
<dbReference type="InterPro" id="IPR055419">
    <property type="entry name" value="Spectrin_PEPL/EVPL"/>
</dbReference>
<dbReference type="Gene3D" id="1.20.58.60">
    <property type="match status" value="4"/>
</dbReference>
<evidence type="ECO:0000259" key="8">
    <source>
        <dbReference type="Pfam" id="PF23160"/>
    </source>
</evidence>
<dbReference type="PANTHER" id="PTHR23169:SF10">
    <property type="entry name" value="PERIPLAKIN"/>
    <property type="match status" value="1"/>
</dbReference>
<organism evidence="9 10">
    <name type="scientific">Anser brachyrhynchus</name>
    <name type="common">Pink-footed goose</name>
    <dbReference type="NCBI Taxonomy" id="132585"/>
    <lineage>
        <taxon>Eukaryota</taxon>
        <taxon>Metazoa</taxon>
        <taxon>Chordata</taxon>
        <taxon>Craniata</taxon>
        <taxon>Vertebrata</taxon>
        <taxon>Euteleostomi</taxon>
        <taxon>Archelosauria</taxon>
        <taxon>Archosauria</taxon>
        <taxon>Dinosauria</taxon>
        <taxon>Saurischia</taxon>
        <taxon>Theropoda</taxon>
        <taxon>Coelurosauria</taxon>
        <taxon>Aves</taxon>
        <taxon>Neognathae</taxon>
        <taxon>Galloanserae</taxon>
        <taxon>Anseriformes</taxon>
        <taxon>Anatidae</taxon>
        <taxon>Anserinae</taxon>
        <taxon>Anser</taxon>
    </lineage>
</organism>
<dbReference type="PANTHER" id="PTHR23169">
    <property type="entry name" value="ENVOPLAKIN"/>
    <property type="match status" value="1"/>
</dbReference>
<dbReference type="FunFam" id="1.20.58.60:FF:000160">
    <property type="entry name" value="Periplakin"/>
    <property type="match status" value="1"/>
</dbReference>
<feature type="compositionally biased region" description="Low complexity" evidence="6">
    <location>
        <begin position="191"/>
        <end position="200"/>
    </location>
</feature>
<dbReference type="GO" id="GO:0042060">
    <property type="term" value="P:wound healing"/>
    <property type="evidence" value="ECO:0007669"/>
    <property type="project" value="TreeGrafter"/>
</dbReference>
<gene>
    <name evidence="9" type="primary">PPL</name>
</gene>
<dbReference type="GO" id="GO:0005882">
    <property type="term" value="C:intermediate filament"/>
    <property type="evidence" value="ECO:0007669"/>
    <property type="project" value="TreeGrafter"/>
</dbReference>
<dbReference type="SUPFAM" id="SSF46966">
    <property type="entry name" value="Spectrin repeat"/>
    <property type="match status" value="1"/>
</dbReference>
<evidence type="ECO:0000256" key="2">
    <source>
        <dbReference type="ARBA" id="ARBA00022553"/>
    </source>
</evidence>
<dbReference type="Proteomes" id="UP000694426">
    <property type="component" value="Unplaced"/>
</dbReference>
<evidence type="ECO:0000256" key="5">
    <source>
        <dbReference type="SAM" id="Coils"/>
    </source>
</evidence>
<name>A0A8B9BF21_9AVES</name>
<feature type="coiled-coil region" evidence="5">
    <location>
        <begin position="347"/>
        <end position="374"/>
    </location>
</feature>
<feature type="region of interest" description="Disordered" evidence="6">
    <location>
        <begin position="181"/>
        <end position="200"/>
    </location>
</feature>
<feature type="domain" description="Desmoplakin SH3" evidence="7">
    <location>
        <begin position="380"/>
        <end position="443"/>
    </location>
</feature>
<evidence type="ECO:0000256" key="1">
    <source>
        <dbReference type="ARBA" id="ARBA00009109"/>
    </source>
</evidence>
<accession>A0A8B9BF21</accession>
<feature type="compositionally biased region" description="Basic residues" evidence="6">
    <location>
        <begin position="1"/>
        <end position="11"/>
    </location>
</feature>
<keyword evidence="10" id="KW-1185">Reference proteome</keyword>
<dbReference type="InterPro" id="IPR041615">
    <property type="entry name" value="Desmoplakin_SH3"/>
</dbReference>
<evidence type="ECO:0000313" key="10">
    <source>
        <dbReference type="Proteomes" id="UP000694426"/>
    </source>
</evidence>
<feature type="domain" description="Periplakin/Envoplakin N-terminal" evidence="8">
    <location>
        <begin position="34"/>
        <end position="126"/>
    </location>
</feature>
<dbReference type="Gene3D" id="2.30.30.40">
    <property type="entry name" value="SH3 Domains"/>
    <property type="match status" value="1"/>
</dbReference>
<dbReference type="Pfam" id="PF23160">
    <property type="entry name" value="Spectrin_1st_PEPL"/>
    <property type="match status" value="1"/>
</dbReference>
<keyword evidence="2" id="KW-0597">Phosphoprotein</keyword>
<evidence type="ECO:0000259" key="7">
    <source>
        <dbReference type="Pfam" id="PF17902"/>
    </source>
</evidence>
<keyword evidence="3" id="KW-0677">Repeat</keyword>
<evidence type="ECO:0000256" key="4">
    <source>
        <dbReference type="ARBA" id="ARBA00023054"/>
    </source>
</evidence>
<dbReference type="AlphaFoldDB" id="A0A8B9BF21"/>
<sequence length="700" mass="80262">MHSLFRKRNKGKYSPSVQKKSISSKELTELIERLQKNADQVEKNIVETDSRMQNDLHKIKACQLAQYKELTAQKLTESDKLLYVLDGDAAIARHMKHPQGDMITEDIRQLKERVANLRVKHDQIYNFCLQHIEPQVNWSTVIEEKQDALCGKGFGTDLPLVNSQVEEHNIFHNEVMAIGPHVTKEAPPSPSQASSQQRQQDLNALQDYMQRCTNKLYWLDQQAKDRTHYDWSDHNLDYPSRRRQYENFIHRKLEEKEEAINKLHADGDQLLAQNHPGKNAIEAHIEAVHADWKEYLNFLICEESHLKFMEDFHKFQKDAKDAQELLKKVDTDLDQKYSPEFKDRYQLESLLRELDDQEKALDKYDAVVRSLQERSQHVLPLRHRRQPPPQPVPVEALCEYEGEQGQITRGAHYTLQKNSGDVWEVTDSTGDAISAPGVCFMIPPPDAEAVALADQIADSYVSVKEKTANCKNILQQRYEGLKADSIGDAASVQGRQLLAGLEKVHSDLDKLEKAITANLRPPLEQSRAVQDSTERSKDLKNITNEVRRIEPEKMRKIQECEVFIESVPNTGSATLVKNKVENTTKKYERVVQLLSAAQEKVEVATHLEKSLQQGRDLLSTYENKLVTDDTVPEDVRVIDRKNEELLVSAISSQFSTLLMCSPYRNTFGELWELLLQSQTSMSFLTLPFCPPQARICVPHG</sequence>
<dbReference type="GO" id="GO:0016020">
    <property type="term" value="C:membrane"/>
    <property type="evidence" value="ECO:0007669"/>
    <property type="project" value="TreeGrafter"/>
</dbReference>
<protein>
    <submittedName>
        <fullName evidence="9">Periplakin</fullName>
    </submittedName>
</protein>
<dbReference type="GO" id="GO:0045296">
    <property type="term" value="F:cadherin binding"/>
    <property type="evidence" value="ECO:0007669"/>
    <property type="project" value="TreeGrafter"/>
</dbReference>
<evidence type="ECO:0000256" key="6">
    <source>
        <dbReference type="SAM" id="MobiDB-lite"/>
    </source>
</evidence>
<dbReference type="InterPro" id="IPR018159">
    <property type="entry name" value="Spectrin/alpha-actinin"/>
</dbReference>
<feature type="region of interest" description="Disordered" evidence="6">
    <location>
        <begin position="1"/>
        <end position="20"/>
    </location>
</feature>